<dbReference type="EMBL" id="JACAGC010000003">
    <property type="protein sequence ID" value="KAF6376425.1"/>
    <property type="molecule type" value="Genomic_DNA"/>
</dbReference>
<protein>
    <submittedName>
        <fullName evidence="1">Uncharacterized protein</fullName>
    </submittedName>
</protein>
<proteinExistence type="predicted"/>
<dbReference type="AlphaFoldDB" id="A0A7J7ZQV3"/>
<comment type="caution">
    <text evidence="1">The sequence shown here is derived from an EMBL/GenBank/DDBJ whole genome shotgun (WGS) entry which is preliminary data.</text>
</comment>
<evidence type="ECO:0000313" key="2">
    <source>
        <dbReference type="Proteomes" id="UP000585614"/>
    </source>
</evidence>
<organism evidence="1 2">
    <name type="scientific">Rhinolophus ferrumequinum</name>
    <name type="common">Greater horseshoe bat</name>
    <dbReference type="NCBI Taxonomy" id="59479"/>
    <lineage>
        <taxon>Eukaryota</taxon>
        <taxon>Metazoa</taxon>
        <taxon>Chordata</taxon>
        <taxon>Craniata</taxon>
        <taxon>Vertebrata</taxon>
        <taxon>Euteleostomi</taxon>
        <taxon>Mammalia</taxon>
        <taxon>Eutheria</taxon>
        <taxon>Laurasiatheria</taxon>
        <taxon>Chiroptera</taxon>
        <taxon>Yinpterochiroptera</taxon>
        <taxon>Rhinolophoidea</taxon>
        <taxon>Rhinolophidae</taxon>
        <taxon>Rhinolophinae</taxon>
        <taxon>Rhinolophus</taxon>
    </lineage>
</organism>
<reference evidence="1 2" key="1">
    <citation type="journal article" date="2020" name="Nature">
        <title>Six reference-quality genomes reveal evolution of bat adaptations.</title>
        <authorList>
            <person name="Jebb D."/>
            <person name="Huang Z."/>
            <person name="Pippel M."/>
            <person name="Hughes G.M."/>
            <person name="Lavrichenko K."/>
            <person name="Devanna P."/>
            <person name="Winkler S."/>
            <person name="Jermiin L.S."/>
            <person name="Skirmuntt E.C."/>
            <person name="Katzourakis A."/>
            <person name="Burkitt-Gray L."/>
            <person name="Ray D.A."/>
            <person name="Sullivan K.A.M."/>
            <person name="Roscito J.G."/>
            <person name="Kirilenko B.M."/>
            <person name="Davalos L.M."/>
            <person name="Corthals A.P."/>
            <person name="Power M.L."/>
            <person name="Jones G."/>
            <person name="Ransome R.D."/>
            <person name="Dechmann D.K.N."/>
            <person name="Locatelli A.G."/>
            <person name="Puechmaille S.J."/>
            <person name="Fedrigo O."/>
            <person name="Jarvis E.D."/>
            <person name="Hiller M."/>
            <person name="Vernes S.C."/>
            <person name="Myers E.W."/>
            <person name="Teeling E.C."/>
        </authorList>
    </citation>
    <scope>NUCLEOTIDE SEQUENCE [LARGE SCALE GENOMIC DNA]</scope>
    <source>
        <strain evidence="1">MRhiFer1</strain>
        <tissue evidence="1">Lung</tissue>
    </source>
</reference>
<gene>
    <name evidence="1" type="ORF">mRhiFer1_009616</name>
</gene>
<evidence type="ECO:0000313" key="1">
    <source>
        <dbReference type="EMBL" id="KAF6376425.1"/>
    </source>
</evidence>
<name>A0A7J7ZQV3_RHIFE</name>
<dbReference type="Proteomes" id="UP000585614">
    <property type="component" value="Unassembled WGS sequence"/>
</dbReference>
<sequence length="143" mass="16403">MFTVDSQNPGPILGVIPTSGYVVRHKISFNKWVSLTRFLQIVEPKNTKGVFSCPETGLFQFLIPVPISIPFHECMLAWGNNSLLFEWSESNWLSCSSFFCLFLKVIKLELKKVKLELENYSCMLRMFIVLHVCGVVNSFIIYS</sequence>
<accession>A0A7J7ZQV3</accession>